<evidence type="ECO:0000313" key="18">
    <source>
        <dbReference type="RefSeq" id="XP_031555992.1"/>
    </source>
</evidence>
<accession>A0A6P8HTQ0</accession>
<evidence type="ECO:0000256" key="9">
    <source>
        <dbReference type="ARBA" id="ARBA00023159"/>
    </source>
</evidence>
<keyword evidence="6" id="KW-0832">Ubl conjugation</keyword>
<dbReference type="RefSeq" id="XP_031555992.1">
    <property type="nucleotide sequence ID" value="XM_031700132.1"/>
</dbReference>
<keyword evidence="8" id="KW-0238">DNA-binding</keyword>
<keyword evidence="5" id="KW-1017">Isopeptide bond</keyword>
<dbReference type="InParanoid" id="A0A6P8HTQ0"/>
<dbReference type="GO" id="GO:0000978">
    <property type="term" value="F:RNA polymerase II cis-regulatory region sequence-specific DNA binding"/>
    <property type="evidence" value="ECO:0007669"/>
    <property type="project" value="TreeGrafter"/>
</dbReference>
<keyword evidence="10" id="KW-0804">Transcription</keyword>
<feature type="coiled-coil region" evidence="15">
    <location>
        <begin position="133"/>
        <end position="167"/>
    </location>
</feature>
<dbReference type="KEGG" id="aten:116292776"/>
<comment type="subunit">
    <text evidence="13">Interacts with FIZ1; this interaction represses transactivation. Interacts (via the leucine-zipper domain) with CRX.</text>
</comment>
<dbReference type="FunCoup" id="A0A6P8HTQ0">
    <property type="interactions" value="3533"/>
</dbReference>
<keyword evidence="11" id="KW-0539">Nucleus</keyword>
<keyword evidence="17" id="KW-1185">Reference proteome</keyword>
<evidence type="ECO:0000256" key="11">
    <source>
        <dbReference type="ARBA" id="ARBA00023242"/>
    </source>
</evidence>
<evidence type="ECO:0000256" key="8">
    <source>
        <dbReference type="ARBA" id="ARBA00023125"/>
    </source>
</evidence>
<dbReference type="FunFam" id="1.20.5.170:FF:000071">
    <property type="entry name" value="Neural retina-specific leucine zipper protein"/>
    <property type="match status" value="1"/>
</dbReference>
<keyword evidence="3" id="KW-0217">Developmental protein</keyword>
<evidence type="ECO:0000259" key="16">
    <source>
        <dbReference type="Pfam" id="PF03131"/>
    </source>
</evidence>
<evidence type="ECO:0000256" key="2">
    <source>
        <dbReference type="ARBA" id="ARBA00004496"/>
    </source>
</evidence>
<evidence type="ECO:0000256" key="6">
    <source>
        <dbReference type="ARBA" id="ARBA00022843"/>
    </source>
</evidence>
<comment type="function">
    <text evidence="12">Acts as a transcriptional activator which regulates the expression of several rod-specific genes, including RHO and PDE6B. Also functions as a transcriptional coactivator, stimulating transcription mediated by the transcription factor CRX and NR2E3. Binds to the rhodopsin promoter in a sequence-specific manner.</text>
</comment>
<evidence type="ECO:0000256" key="7">
    <source>
        <dbReference type="ARBA" id="ARBA00023015"/>
    </source>
</evidence>
<dbReference type="GO" id="GO:0005737">
    <property type="term" value="C:cytoplasm"/>
    <property type="evidence" value="ECO:0007669"/>
    <property type="project" value="UniProtKB-SubCell"/>
</dbReference>
<evidence type="ECO:0000256" key="14">
    <source>
        <dbReference type="ARBA" id="ARBA00071773"/>
    </source>
</evidence>
<dbReference type="Proteomes" id="UP000515163">
    <property type="component" value="Unplaced"/>
</dbReference>
<keyword evidence="15" id="KW-0175">Coiled coil</keyword>
<comment type="subcellular location">
    <subcellularLocation>
        <location evidence="2">Cytoplasm</location>
    </subcellularLocation>
    <subcellularLocation>
        <location evidence="1">Nucleus</location>
    </subcellularLocation>
</comment>
<dbReference type="Gene3D" id="1.20.5.170">
    <property type="match status" value="1"/>
</dbReference>
<keyword evidence="9" id="KW-0010">Activator</keyword>
<feature type="domain" description="Basic leucine zipper" evidence="16">
    <location>
        <begin position="82"/>
        <end position="170"/>
    </location>
</feature>
<sequence length="194" mass="22460">MDLGDMEKFFELQSPLTPKENEQLNGFPLDDAWFSKTATYDIFEEMEETQKEFICGAFETTSTISTAPNSPAVNDYDTFEITDEELRNLPVKQLNQKLRDLPKIEASKLRKRRRSLKNRGYALNCRNKRVTENEQLQKTNIKLRIEVAKIKEELSKAVRERDIFKQKYERINSVFSTICTTSAMTLKGASVSKS</sequence>
<dbReference type="InterPro" id="IPR024874">
    <property type="entry name" value="Transcription_factor_Maf_fam"/>
</dbReference>
<protein>
    <recommendedName>
        <fullName evidence="14">Neural retina-specific leucine zipper protein</fullName>
    </recommendedName>
</protein>
<dbReference type="PANTHER" id="PTHR10129">
    <property type="entry name" value="TRANSCRIPTION FACTOR MAF"/>
    <property type="match status" value="1"/>
</dbReference>
<dbReference type="OrthoDB" id="5990467at2759"/>
<gene>
    <name evidence="18" type="primary">LOC116292776</name>
</gene>
<organism evidence="17 18">
    <name type="scientific">Actinia tenebrosa</name>
    <name type="common">Australian red waratah sea anemone</name>
    <dbReference type="NCBI Taxonomy" id="6105"/>
    <lineage>
        <taxon>Eukaryota</taxon>
        <taxon>Metazoa</taxon>
        <taxon>Cnidaria</taxon>
        <taxon>Anthozoa</taxon>
        <taxon>Hexacorallia</taxon>
        <taxon>Actiniaria</taxon>
        <taxon>Actiniidae</taxon>
        <taxon>Actinia</taxon>
    </lineage>
</organism>
<dbReference type="GO" id="GO:0005634">
    <property type="term" value="C:nucleus"/>
    <property type="evidence" value="ECO:0007669"/>
    <property type="project" value="UniProtKB-SubCell"/>
</dbReference>
<evidence type="ECO:0000313" key="17">
    <source>
        <dbReference type="Proteomes" id="UP000515163"/>
    </source>
</evidence>
<evidence type="ECO:0000256" key="12">
    <source>
        <dbReference type="ARBA" id="ARBA00055281"/>
    </source>
</evidence>
<keyword evidence="7" id="KW-0805">Transcription regulation</keyword>
<name>A0A6P8HTQ0_ACTTE</name>
<keyword evidence="4" id="KW-0963">Cytoplasm</keyword>
<evidence type="ECO:0000256" key="10">
    <source>
        <dbReference type="ARBA" id="ARBA00023163"/>
    </source>
</evidence>
<dbReference type="GO" id="GO:0045944">
    <property type="term" value="P:positive regulation of transcription by RNA polymerase II"/>
    <property type="evidence" value="ECO:0007669"/>
    <property type="project" value="UniProtKB-ARBA"/>
</dbReference>
<dbReference type="InterPro" id="IPR008917">
    <property type="entry name" value="TF_DNA-bd_sf"/>
</dbReference>
<dbReference type="InterPro" id="IPR004826">
    <property type="entry name" value="bZIP_Maf"/>
</dbReference>
<evidence type="ECO:0000256" key="13">
    <source>
        <dbReference type="ARBA" id="ARBA00066263"/>
    </source>
</evidence>
<evidence type="ECO:0000256" key="1">
    <source>
        <dbReference type="ARBA" id="ARBA00004123"/>
    </source>
</evidence>
<proteinExistence type="predicted"/>
<evidence type="ECO:0000256" key="5">
    <source>
        <dbReference type="ARBA" id="ARBA00022499"/>
    </source>
</evidence>
<dbReference type="PANTHER" id="PTHR10129:SF48">
    <property type="entry name" value="MAF-S, ISOFORM B"/>
    <property type="match status" value="1"/>
</dbReference>
<evidence type="ECO:0000256" key="3">
    <source>
        <dbReference type="ARBA" id="ARBA00022473"/>
    </source>
</evidence>
<dbReference type="AlphaFoldDB" id="A0A6P8HTQ0"/>
<dbReference type="SUPFAM" id="SSF47454">
    <property type="entry name" value="A DNA-binding domain in eukaryotic transcription factors"/>
    <property type="match status" value="1"/>
</dbReference>
<dbReference type="GeneID" id="116292776"/>
<evidence type="ECO:0000256" key="15">
    <source>
        <dbReference type="SAM" id="Coils"/>
    </source>
</evidence>
<dbReference type="Pfam" id="PF03131">
    <property type="entry name" value="bZIP_Maf"/>
    <property type="match status" value="1"/>
</dbReference>
<dbReference type="GO" id="GO:0000981">
    <property type="term" value="F:DNA-binding transcription factor activity, RNA polymerase II-specific"/>
    <property type="evidence" value="ECO:0007669"/>
    <property type="project" value="TreeGrafter"/>
</dbReference>
<evidence type="ECO:0000256" key="4">
    <source>
        <dbReference type="ARBA" id="ARBA00022490"/>
    </source>
</evidence>
<reference evidence="18" key="1">
    <citation type="submission" date="2025-08" db="UniProtKB">
        <authorList>
            <consortium name="RefSeq"/>
        </authorList>
    </citation>
    <scope>IDENTIFICATION</scope>
    <source>
        <tissue evidence="18">Tentacle</tissue>
    </source>
</reference>